<name>A0A8S5LPE6_9CAUD</name>
<dbReference type="EMBL" id="BK015888">
    <property type="protein sequence ID" value="DAD71814.1"/>
    <property type="molecule type" value="Genomic_DNA"/>
</dbReference>
<proteinExistence type="predicted"/>
<reference evidence="1" key="1">
    <citation type="journal article" date="2021" name="Proc. Natl. Acad. Sci. U.S.A.">
        <title>A Catalog of Tens of Thousands of Viruses from Human Metagenomes Reveals Hidden Associations with Chronic Diseases.</title>
        <authorList>
            <person name="Tisza M.J."/>
            <person name="Buck C.B."/>
        </authorList>
    </citation>
    <scope>NUCLEOTIDE SEQUENCE</scope>
    <source>
        <strain evidence="1">CtoiW10</strain>
    </source>
</reference>
<organism evidence="1">
    <name type="scientific">Siphoviridae sp. ctoiW10</name>
    <dbReference type="NCBI Taxonomy" id="2827592"/>
    <lineage>
        <taxon>Viruses</taxon>
        <taxon>Duplodnaviria</taxon>
        <taxon>Heunggongvirae</taxon>
        <taxon>Uroviricota</taxon>
        <taxon>Caudoviricetes</taxon>
    </lineage>
</organism>
<evidence type="ECO:0000313" key="1">
    <source>
        <dbReference type="EMBL" id="DAD71814.1"/>
    </source>
</evidence>
<sequence length="97" mass="11348">MSCYGCVCNNCLYNCELFSAYFTPGEIKDVEDVCYCCDECKWFDGDYTKRSQWRKSCEKFRLPAKHKEYLEQVKQKEARAAVKRRGAFTVIEGGKKD</sequence>
<accession>A0A8S5LPE6</accession>
<protein>
    <submittedName>
        <fullName evidence="1">Uncharacterized protein</fullName>
    </submittedName>
</protein>